<dbReference type="InterPro" id="IPR043128">
    <property type="entry name" value="Rev_trsase/Diguanyl_cyclase"/>
</dbReference>
<dbReference type="Pfam" id="PF13188">
    <property type="entry name" value="PAS_8"/>
    <property type="match status" value="1"/>
</dbReference>
<dbReference type="PROSITE" id="PS50112">
    <property type="entry name" value="PAS"/>
    <property type="match status" value="1"/>
</dbReference>
<dbReference type="InterPro" id="IPR000160">
    <property type="entry name" value="GGDEF_dom"/>
</dbReference>
<dbReference type="SUPFAM" id="SSF55785">
    <property type="entry name" value="PYP-like sensor domain (PAS domain)"/>
    <property type="match status" value="1"/>
</dbReference>
<dbReference type="PROSITE" id="PS50885">
    <property type="entry name" value="HAMP"/>
    <property type="match status" value="1"/>
</dbReference>
<evidence type="ECO:0000313" key="6">
    <source>
        <dbReference type="Proteomes" id="UP000238196"/>
    </source>
</evidence>
<proteinExistence type="predicted"/>
<dbReference type="AlphaFoldDB" id="A0A2S5KQQ0"/>
<evidence type="ECO:0000313" key="5">
    <source>
        <dbReference type="EMBL" id="PPC77012.1"/>
    </source>
</evidence>
<feature type="domain" description="GGDEF" evidence="4">
    <location>
        <begin position="411"/>
        <end position="542"/>
    </location>
</feature>
<dbReference type="PANTHER" id="PTHR46663:SF4">
    <property type="entry name" value="DIGUANYLATE CYCLASE DGCT-RELATED"/>
    <property type="match status" value="1"/>
</dbReference>
<dbReference type="SUPFAM" id="SSF55073">
    <property type="entry name" value="Nucleotide cyclase"/>
    <property type="match status" value="1"/>
</dbReference>
<keyword evidence="1" id="KW-1133">Transmembrane helix</keyword>
<dbReference type="Gene3D" id="6.10.340.10">
    <property type="match status" value="1"/>
</dbReference>
<feature type="domain" description="PAS" evidence="2">
    <location>
        <begin position="258"/>
        <end position="293"/>
    </location>
</feature>
<feature type="transmembrane region" description="Helical" evidence="1">
    <location>
        <begin position="177"/>
        <end position="195"/>
    </location>
</feature>
<gene>
    <name evidence="5" type="ORF">C4K68_11325</name>
</gene>
<dbReference type="SMART" id="SM00267">
    <property type="entry name" value="GGDEF"/>
    <property type="match status" value="1"/>
</dbReference>
<dbReference type="EMBL" id="PRLP01000035">
    <property type="protein sequence ID" value="PPC77012.1"/>
    <property type="molecule type" value="Genomic_DNA"/>
</dbReference>
<dbReference type="GO" id="GO:0016020">
    <property type="term" value="C:membrane"/>
    <property type="evidence" value="ECO:0007669"/>
    <property type="project" value="InterPro"/>
</dbReference>
<dbReference type="InterPro" id="IPR029787">
    <property type="entry name" value="Nucleotide_cyclase"/>
</dbReference>
<dbReference type="Gene3D" id="3.30.450.20">
    <property type="entry name" value="PAS domain"/>
    <property type="match status" value="1"/>
</dbReference>
<evidence type="ECO:0000256" key="1">
    <source>
        <dbReference type="SAM" id="Phobius"/>
    </source>
</evidence>
<dbReference type="Pfam" id="PF00990">
    <property type="entry name" value="GGDEF"/>
    <property type="match status" value="1"/>
</dbReference>
<dbReference type="PANTHER" id="PTHR46663">
    <property type="entry name" value="DIGUANYLATE CYCLASE DGCT-RELATED"/>
    <property type="match status" value="1"/>
</dbReference>
<sequence length="542" mass="60086">MSSVHRWMPVSGSSMSFKLSALRNAWRSIAIRTTIIILGLGVILSFVFAWLGAPLLFSYEQKRTHDQFEDILSTVQSTVSIACFTGDSTLAMEIARGLMTNKPVAAVRVISDDKVIAALPELQSGERWPAAEPISRVVSSPFDDRQMVGRIELVPDESFIRYQASIYSGYITDFLKLQIVVVSLIVALVVVLSIVRPIKRISDELHHLEADHGERLALPAGNEHNEIGRLAEDVNGLIGKLVGLLNSEQDARREQALSERKFRLIVENAELGILVLNQQGVVESLNPAVERMLCSNHIGIGSQLPLDDFIRQKISAGQSHREDIPIQGSDRWVQLVLHALGDGLTLGILIEITERKQKEAHALTMAERDLLTNTYNRRGVDHRLQWMFSQYKVALRDWQVSHNQFALPEPSPFAVMLIDLDRFKQVNDTYGHDAGDEVLCQVVRRLELLVRQGDVIGRLGGDEFVLLLPDMRSMQAAEQLRTLLVAGICEPMELSSGITVAIGASIGIAIASVDDDSSAVVLQRADQAMYGIKHLHHAIDSV</sequence>
<evidence type="ECO:0000259" key="3">
    <source>
        <dbReference type="PROSITE" id="PS50885"/>
    </source>
</evidence>
<keyword evidence="1" id="KW-0472">Membrane</keyword>
<dbReference type="InterPro" id="IPR035965">
    <property type="entry name" value="PAS-like_dom_sf"/>
</dbReference>
<dbReference type="Proteomes" id="UP000238196">
    <property type="component" value="Unassembled WGS sequence"/>
</dbReference>
<dbReference type="NCBIfam" id="TIGR00254">
    <property type="entry name" value="GGDEF"/>
    <property type="match status" value="1"/>
</dbReference>
<keyword evidence="1" id="KW-0812">Transmembrane</keyword>
<reference evidence="5 6" key="1">
    <citation type="submission" date="2018-02" db="EMBL/GenBank/DDBJ databases">
        <title>novel marine gammaproteobacteria from coastal saline agro ecosystem.</title>
        <authorList>
            <person name="Krishnan R."/>
            <person name="Ramesh Kumar N."/>
        </authorList>
    </citation>
    <scope>NUCLEOTIDE SEQUENCE [LARGE SCALE GENOMIC DNA]</scope>
    <source>
        <strain evidence="5 6">228</strain>
    </source>
</reference>
<dbReference type="PROSITE" id="PS50887">
    <property type="entry name" value="GGDEF"/>
    <property type="match status" value="1"/>
</dbReference>
<evidence type="ECO:0000259" key="4">
    <source>
        <dbReference type="PROSITE" id="PS50887"/>
    </source>
</evidence>
<evidence type="ECO:0008006" key="7">
    <source>
        <dbReference type="Google" id="ProtNLM"/>
    </source>
</evidence>
<dbReference type="CDD" id="cd01949">
    <property type="entry name" value="GGDEF"/>
    <property type="match status" value="1"/>
</dbReference>
<comment type="caution">
    <text evidence="5">The sequence shown here is derived from an EMBL/GenBank/DDBJ whole genome shotgun (WGS) entry which is preliminary data.</text>
</comment>
<dbReference type="InterPro" id="IPR052163">
    <property type="entry name" value="DGC-Regulatory_Protein"/>
</dbReference>
<accession>A0A2S5KQQ0</accession>
<dbReference type="InterPro" id="IPR003660">
    <property type="entry name" value="HAMP_dom"/>
</dbReference>
<dbReference type="Gene3D" id="3.30.70.270">
    <property type="match status" value="1"/>
</dbReference>
<name>A0A2S5KQQ0_9PROT</name>
<dbReference type="GO" id="GO:0007165">
    <property type="term" value="P:signal transduction"/>
    <property type="evidence" value="ECO:0007669"/>
    <property type="project" value="InterPro"/>
</dbReference>
<protein>
    <recommendedName>
        <fullName evidence="7">Diguanylate cyclase</fullName>
    </recommendedName>
</protein>
<feature type="domain" description="HAMP" evidence="3">
    <location>
        <begin position="192"/>
        <end position="246"/>
    </location>
</feature>
<evidence type="ECO:0000259" key="2">
    <source>
        <dbReference type="PROSITE" id="PS50112"/>
    </source>
</evidence>
<dbReference type="OrthoDB" id="8929028at2"/>
<organism evidence="5 6">
    <name type="scientific">Proteobacteria bacterium 228</name>
    <dbReference type="NCBI Taxonomy" id="2083153"/>
    <lineage>
        <taxon>Bacteria</taxon>
        <taxon>Pseudomonadati</taxon>
        <taxon>Pseudomonadota</taxon>
    </lineage>
</organism>
<dbReference type="InterPro" id="IPR000014">
    <property type="entry name" value="PAS"/>
</dbReference>
<feature type="transmembrane region" description="Helical" evidence="1">
    <location>
        <begin position="29"/>
        <end position="53"/>
    </location>
</feature>